<protein>
    <recommendedName>
        <fullName evidence="2">SnoaL-like domain-containing protein</fullName>
    </recommendedName>
</protein>
<feature type="region of interest" description="Disordered" evidence="1">
    <location>
        <begin position="1"/>
        <end position="271"/>
    </location>
</feature>
<accession>A0A058ZEQ3</accession>
<feature type="compositionally biased region" description="Low complexity" evidence="1">
    <location>
        <begin position="115"/>
        <end position="127"/>
    </location>
</feature>
<dbReference type="CDD" id="cd00531">
    <property type="entry name" value="NTF2_like"/>
    <property type="match status" value="1"/>
</dbReference>
<feature type="compositionally biased region" description="Low complexity" evidence="1">
    <location>
        <begin position="398"/>
        <end position="413"/>
    </location>
</feature>
<organism evidence="3">
    <name type="scientific">Fonticula alba</name>
    <name type="common">Slime mold</name>
    <dbReference type="NCBI Taxonomy" id="691883"/>
    <lineage>
        <taxon>Eukaryota</taxon>
        <taxon>Rotosphaerida</taxon>
        <taxon>Fonticulaceae</taxon>
        <taxon>Fonticula</taxon>
    </lineage>
</organism>
<dbReference type="OMA" id="SANIESW"/>
<dbReference type="AlphaFoldDB" id="A0A058ZEQ3"/>
<evidence type="ECO:0000259" key="2">
    <source>
        <dbReference type="Pfam" id="PF13577"/>
    </source>
</evidence>
<evidence type="ECO:0000256" key="1">
    <source>
        <dbReference type="SAM" id="MobiDB-lite"/>
    </source>
</evidence>
<feature type="compositionally biased region" description="Low complexity" evidence="1">
    <location>
        <begin position="335"/>
        <end position="346"/>
    </location>
</feature>
<dbReference type="EMBL" id="KB932201">
    <property type="protein sequence ID" value="KCV72426.1"/>
    <property type="molecule type" value="Genomic_DNA"/>
</dbReference>
<dbReference type="RefSeq" id="XP_009492127.1">
    <property type="nucleotide sequence ID" value="XM_009493852.1"/>
</dbReference>
<gene>
    <name evidence="3" type="ORF">H696_00011</name>
</gene>
<name>A0A058ZEQ3_FONAL</name>
<dbReference type="Proteomes" id="UP000030693">
    <property type="component" value="Unassembled WGS sequence"/>
</dbReference>
<reference evidence="3" key="1">
    <citation type="submission" date="2013-04" db="EMBL/GenBank/DDBJ databases">
        <title>The Genome Sequence of Fonticula alba ATCC 38817.</title>
        <authorList>
            <consortium name="The Broad Institute Genomics Platform"/>
            <person name="Russ C."/>
            <person name="Cuomo C."/>
            <person name="Burger G."/>
            <person name="Gray M.W."/>
            <person name="Holland P.W.H."/>
            <person name="King N."/>
            <person name="Lang F.B.F."/>
            <person name="Roger A.J."/>
            <person name="Ruiz-Trillo I."/>
            <person name="Brown M."/>
            <person name="Walker B."/>
            <person name="Young S."/>
            <person name="Zeng Q."/>
            <person name="Gargeya S."/>
            <person name="Fitzgerald M."/>
            <person name="Haas B."/>
            <person name="Abouelleil A."/>
            <person name="Allen A.W."/>
            <person name="Alvarado L."/>
            <person name="Arachchi H.M."/>
            <person name="Berlin A.M."/>
            <person name="Chapman S.B."/>
            <person name="Gainer-Dewar J."/>
            <person name="Goldberg J."/>
            <person name="Griggs A."/>
            <person name="Gujja S."/>
            <person name="Hansen M."/>
            <person name="Howarth C."/>
            <person name="Imamovic A."/>
            <person name="Ireland A."/>
            <person name="Larimer J."/>
            <person name="McCowan C."/>
            <person name="Murphy C."/>
            <person name="Pearson M."/>
            <person name="Poon T.W."/>
            <person name="Priest M."/>
            <person name="Roberts A."/>
            <person name="Saif S."/>
            <person name="Shea T."/>
            <person name="Sisk P."/>
            <person name="Sykes S."/>
            <person name="Wortman J."/>
            <person name="Nusbaum C."/>
            <person name="Birren B."/>
        </authorList>
    </citation>
    <scope>NUCLEOTIDE SEQUENCE [LARGE SCALE GENOMIC DNA]</scope>
    <source>
        <strain evidence="3">ATCC 38817</strain>
    </source>
</reference>
<dbReference type="InterPro" id="IPR032710">
    <property type="entry name" value="NTF2-like_dom_sf"/>
</dbReference>
<dbReference type="GeneID" id="20524736"/>
<sequence>MTNTPDRARPSGPLRFLSRRPSAGYISTSNSRDLHDQLVVQKARRVPAPGPTGQLGQDDSADIDLFTGGSPAEGPPSPPSLGTAEYVSPPGRGAAAQPSPLRISAPAPEEPPSPRSAAAVAAAAAAADMLKPPLSPNSRPIRHRVTPERRGTGDLRARTAAAEFLLHGAGPGPDHFAPRVPGHRPPMMEHRSPAPFHEGLPGRPALAAGSPGSRPFSDSTVTLVRQPHRPGSLANGGRESSPSAPLGHGGHLPERTRVLRPPTPTPPATAAVSLPGQLEYVRMAAVGSDRSPRAMESDNPLHVQLLRAAPPATLSDSSMGGAVYDADSEDEDRPGLGLPGAAAAARGRGRSRSEARVDTFSSKNGHASVTPAAAASQHHLHHHHHQQQHHQQQHHQQQHYPSQQAPYSQYPQHMQSAQLQPPSQPPAHPPFHHHPHHHPHHPDVSIARQAGQAYAHRHQLSTTQLPGVHTSATRYRQILDKMSISEILYRYYHYFDSANIESWLELWASAGELVASGQKIAGTTELSRFARGHARHSYGVTHVLVNPIIELRGEAGTNAVVHSRMMAFDCRRQPARLMALARVYWEIIVQRGEWRIIYQSIDLVPNYRLR</sequence>
<dbReference type="Pfam" id="PF13577">
    <property type="entry name" value="SnoaL_4"/>
    <property type="match status" value="1"/>
</dbReference>
<evidence type="ECO:0000313" key="4">
    <source>
        <dbReference type="Proteomes" id="UP000030693"/>
    </source>
</evidence>
<dbReference type="SUPFAM" id="SSF54427">
    <property type="entry name" value="NTF2-like"/>
    <property type="match status" value="1"/>
</dbReference>
<proteinExistence type="predicted"/>
<feature type="domain" description="SnoaL-like" evidence="2">
    <location>
        <begin position="477"/>
        <end position="596"/>
    </location>
</feature>
<dbReference type="InterPro" id="IPR037401">
    <property type="entry name" value="SnoaL-like"/>
</dbReference>
<keyword evidence="4" id="KW-1185">Reference proteome</keyword>
<feature type="compositionally biased region" description="Basic and acidic residues" evidence="1">
    <location>
        <begin position="145"/>
        <end position="157"/>
    </location>
</feature>
<dbReference type="Gene3D" id="3.10.450.50">
    <property type="match status" value="1"/>
</dbReference>
<feature type="compositionally biased region" description="Basic residues" evidence="1">
    <location>
        <begin position="378"/>
        <end position="397"/>
    </location>
</feature>
<feature type="compositionally biased region" description="Basic residues" evidence="1">
    <location>
        <begin position="430"/>
        <end position="440"/>
    </location>
</feature>
<feature type="region of interest" description="Disordered" evidence="1">
    <location>
        <begin position="312"/>
        <end position="443"/>
    </location>
</feature>
<evidence type="ECO:0000313" key="3">
    <source>
        <dbReference type="EMBL" id="KCV72426.1"/>
    </source>
</evidence>